<evidence type="ECO:0000313" key="23">
    <source>
        <dbReference type="Proteomes" id="UP000434276"/>
    </source>
</evidence>
<feature type="domain" description="Protein kinase" evidence="21">
    <location>
        <begin position="592"/>
        <end position="865"/>
    </location>
</feature>
<keyword evidence="14 19" id="KW-0472">Membrane</keyword>
<dbReference type="GO" id="GO:0016020">
    <property type="term" value="C:membrane"/>
    <property type="evidence" value="ECO:0007669"/>
    <property type="project" value="UniProtKB-SubCell"/>
</dbReference>
<evidence type="ECO:0000256" key="5">
    <source>
        <dbReference type="ARBA" id="ARBA00022614"/>
    </source>
</evidence>
<dbReference type="OrthoDB" id="2017114at2759"/>
<keyword evidence="3" id="KW-0723">Serine/threonine-protein kinase</keyword>
<keyword evidence="11" id="KW-0418">Kinase</keyword>
<dbReference type="InterPro" id="IPR008271">
    <property type="entry name" value="Ser/Thr_kinase_AS"/>
</dbReference>
<dbReference type="InterPro" id="IPR024788">
    <property type="entry name" value="Malectin-like_Carb-bd_dom"/>
</dbReference>
<dbReference type="Proteomes" id="UP000434276">
    <property type="component" value="Unassembled WGS sequence"/>
</dbReference>
<keyword evidence="9" id="KW-0677">Repeat</keyword>
<dbReference type="InterPro" id="IPR017441">
    <property type="entry name" value="Protein_kinase_ATP_BS"/>
</dbReference>
<evidence type="ECO:0000256" key="12">
    <source>
        <dbReference type="ARBA" id="ARBA00022840"/>
    </source>
</evidence>
<keyword evidence="12 18" id="KW-0067">ATP-binding</keyword>
<comment type="subcellular location">
    <subcellularLocation>
        <location evidence="1">Membrane</location>
        <topology evidence="1">Single-pass membrane protein</topology>
    </subcellularLocation>
</comment>
<comment type="catalytic activity">
    <reaction evidence="16">
        <text>L-threonyl-[protein] + ATP = O-phospho-L-threonyl-[protein] + ADP + H(+)</text>
        <dbReference type="Rhea" id="RHEA:46608"/>
        <dbReference type="Rhea" id="RHEA-COMP:11060"/>
        <dbReference type="Rhea" id="RHEA-COMP:11605"/>
        <dbReference type="ChEBI" id="CHEBI:15378"/>
        <dbReference type="ChEBI" id="CHEBI:30013"/>
        <dbReference type="ChEBI" id="CHEBI:30616"/>
        <dbReference type="ChEBI" id="CHEBI:61977"/>
        <dbReference type="ChEBI" id="CHEBI:456216"/>
        <dbReference type="EC" id="2.7.11.1"/>
    </reaction>
</comment>
<comment type="catalytic activity">
    <reaction evidence="17">
        <text>L-seryl-[protein] + ATP = O-phospho-L-seryl-[protein] + ADP + H(+)</text>
        <dbReference type="Rhea" id="RHEA:17989"/>
        <dbReference type="Rhea" id="RHEA-COMP:9863"/>
        <dbReference type="Rhea" id="RHEA-COMP:11604"/>
        <dbReference type="ChEBI" id="CHEBI:15378"/>
        <dbReference type="ChEBI" id="CHEBI:29999"/>
        <dbReference type="ChEBI" id="CHEBI:30616"/>
        <dbReference type="ChEBI" id="CHEBI:83421"/>
        <dbReference type="ChEBI" id="CHEBI:456216"/>
        <dbReference type="EC" id="2.7.11.1"/>
    </reaction>
</comment>
<dbReference type="CDD" id="cd14066">
    <property type="entry name" value="STKc_IRAK"/>
    <property type="match status" value="1"/>
</dbReference>
<evidence type="ECO:0000256" key="6">
    <source>
        <dbReference type="ARBA" id="ARBA00022679"/>
    </source>
</evidence>
<dbReference type="PANTHER" id="PTHR45631:SF59">
    <property type="entry name" value="PROTEIN KINASE DOMAIN-CONTAINING PROTEIN"/>
    <property type="match status" value="1"/>
</dbReference>
<evidence type="ECO:0000256" key="14">
    <source>
        <dbReference type="ARBA" id="ARBA00023136"/>
    </source>
</evidence>
<dbReference type="InterPro" id="IPR000719">
    <property type="entry name" value="Prot_kinase_dom"/>
</dbReference>
<evidence type="ECO:0000256" key="17">
    <source>
        <dbReference type="ARBA" id="ARBA00048679"/>
    </source>
</evidence>
<evidence type="ECO:0000256" key="16">
    <source>
        <dbReference type="ARBA" id="ARBA00047899"/>
    </source>
</evidence>
<gene>
    <name evidence="22" type="ORF">C24_LOCUS13405</name>
</gene>
<sequence>MEYHPQAIRLCALIFISFYALLHLVEAQDQKGFISLDCGSLPNEPPYNDPSTGLTYSTDDGFVESGKTGRIQKEFESIFSKPSLKLRYFPYGFRNCYTLNVTQDTNYLIKAVFVYGNYDGLNNPPSFNLYLGPNLWVTVDMNGRTNGTIQEIIHKTISKSLQVCLVKTGTSSPMINTLELRPLKNNTYNTQSGSLKYFFRYYFSGSGQNIRYPDDVNDRKWYPFFDAKEWTELTTNLNINSSNGYAPPEVVMASASTPISTFGTWNFSWLLPSSTTQFYVYMHFAEIQTLRSLDTREFKVTLNGKLAYERYSPKTLATETIFYSTPQQCEDGTCLLELTKTPKSTLPPLMNALEVFTVIDFPQMETNPDDVAAIKSIQSTYGLSKISWQGDPCVPKQFLWEGLNCNNLDNSTPPIVTSLNLSSSHLTGIIAQGIQNLTHLQELDLSNNNLTGGIPEFLADIKSLLVINLSGNNFNGSIPQILLQKKGLKLILEGNANLICPDGLCVNKAGNGGAKKMNVVIPIVASVAFVVVLGSALAFFFIFKKKKTSNSQDLGPSSYTQVSEVRTIRSSESAIMTKNRRFTYSEVVTMTNNFERVLGKGGFGMVYHGTVNNTEQVAVKMLSHSSSQGYKEFKAEVELLLRVHHKNLVGLVGYCDEGENLALIYEYMANGDLREHMSGKRGGSILNWETRLKIVVESAQGLEYLHNGCKPPMVHRDVKTTNILLNEHLHAKLADFGLSRSFPIEGETHVSTVVAGTPGYLDPEYYRTNWLNEKSDVYSFGIVLLEIITNQLVINQSREKPHIAEWVGLMLTKGDIQNIMDPKLYGDYDSGSVWRAVELAMSCLNPSSARRPTMSQVVIELNECLSYENARGGTSQNMNSESSIEVSMNFDIGATPDAR</sequence>
<dbReference type="Gene3D" id="3.80.10.10">
    <property type="entry name" value="Ribonuclease Inhibitor"/>
    <property type="match status" value="1"/>
</dbReference>
<evidence type="ECO:0000256" key="9">
    <source>
        <dbReference type="ARBA" id="ARBA00022737"/>
    </source>
</evidence>
<evidence type="ECO:0000256" key="19">
    <source>
        <dbReference type="SAM" id="Phobius"/>
    </source>
</evidence>
<dbReference type="Gene3D" id="2.60.120.430">
    <property type="entry name" value="Galactose-binding lectin"/>
    <property type="match status" value="1"/>
</dbReference>
<keyword evidence="4" id="KW-0597">Phosphoprotein</keyword>
<evidence type="ECO:0000256" key="8">
    <source>
        <dbReference type="ARBA" id="ARBA00022729"/>
    </source>
</evidence>
<evidence type="ECO:0000256" key="10">
    <source>
        <dbReference type="ARBA" id="ARBA00022741"/>
    </source>
</evidence>
<dbReference type="InterPro" id="IPR011009">
    <property type="entry name" value="Kinase-like_dom_sf"/>
</dbReference>
<organism evidence="22 23">
    <name type="scientific">Arabidopsis thaliana</name>
    <name type="common">Mouse-ear cress</name>
    <dbReference type="NCBI Taxonomy" id="3702"/>
    <lineage>
        <taxon>Eukaryota</taxon>
        <taxon>Viridiplantae</taxon>
        <taxon>Streptophyta</taxon>
        <taxon>Embryophyta</taxon>
        <taxon>Tracheophyta</taxon>
        <taxon>Spermatophyta</taxon>
        <taxon>Magnoliopsida</taxon>
        <taxon>eudicotyledons</taxon>
        <taxon>Gunneridae</taxon>
        <taxon>Pentapetalae</taxon>
        <taxon>rosids</taxon>
        <taxon>malvids</taxon>
        <taxon>Brassicales</taxon>
        <taxon>Brassicaceae</taxon>
        <taxon>Camelineae</taxon>
        <taxon>Arabidopsis</taxon>
    </lineage>
</organism>
<dbReference type="SUPFAM" id="SSF52058">
    <property type="entry name" value="L domain-like"/>
    <property type="match status" value="1"/>
</dbReference>
<evidence type="ECO:0000256" key="13">
    <source>
        <dbReference type="ARBA" id="ARBA00022989"/>
    </source>
</evidence>
<proteinExistence type="predicted"/>
<protein>
    <recommendedName>
        <fullName evidence="2">non-specific serine/threonine protein kinase</fullName>
        <ecNumber evidence="2">2.7.11.1</ecNumber>
    </recommendedName>
</protein>
<keyword evidence="10 18" id="KW-0547">Nucleotide-binding</keyword>
<dbReference type="PROSITE" id="PS00107">
    <property type="entry name" value="PROTEIN_KINASE_ATP"/>
    <property type="match status" value="1"/>
</dbReference>
<dbReference type="FunFam" id="3.30.200.20:FF:000394">
    <property type="entry name" value="Leucine-rich repeat receptor-like protein kinase"/>
    <property type="match status" value="1"/>
</dbReference>
<evidence type="ECO:0000256" key="18">
    <source>
        <dbReference type="PROSITE-ProRule" id="PRU10141"/>
    </source>
</evidence>
<evidence type="ECO:0000313" key="22">
    <source>
        <dbReference type="EMBL" id="CAA0383189.1"/>
    </source>
</evidence>
<dbReference type="GO" id="GO:0004674">
    <property type="term" value="F:protein serine/threonine kinase activity"/>
    <property type="evidence" value="ECO:0007669"/>
    <property type="project" value="UniProtKB-KW"/>
</dbReference>
<accession>A0A5S9XE71</accession>
<reference evidence="22 23" key="1">
    <citation type="submission" date="2019-12" db="EMBL/GenBank/DDBJ databases">
        <authorList>
            <person name="Jiao W.-B."/>
            <person name="Schneeberger K."/>
        </authorList>
    </citation>
    <scope>NUCLEOTIDE SEQUENCE [LARGE SCALE GENOMIC DNA]</scope>
    <source>
        <strain evidence="23">cv. C24</strain>
    </source>
</reference>
<evidence type="ECO:0000256" key="15">
    <source>
        <dbReference type="ARBA" id="ARBA00023170"/>
    </source>
</evidence>
<dbReference type="Gene3D" id="1.10.510.10">
    <property type="entry name" value="Transferase(Phosphotransferase) domain 1"/>
    <property type="match status" value="1"/>
</dbReference>
<dbReference type="PANTHER" id="PTHR45631">
    <property type="entry name" value="OS07G0107800 PROTEIN-RELATED"/>
    <property type="match status" value="1"/>
</dbReference>
<feature type="transmembrane region" description="Helical" evidence="19">
    <location>
        <begin position="519"/>
        <end position="543"/>
    </location>
</feature>
<dbReference type="Pfam" id="PF13855">
    <property type="entry name" value="LRR_8"/>
    <property type="match status" value="1"/>
</dbReference>
<feature type="chain" id="PRO_5025030418" description="non-specific serine/threonine protein kinase" evidence="20">
    <location>
        <begin position="28"/>
        <end position="899"/>
    </location>
</feature>
<dbReference type="EMBL" id="CACSHJ010000089">
    <property type="protein sequence ID" value="CAA0383189.1"/>
    <property type="molecule type" value="Genomic_DNA"/>
</dbReference>
<keyword evidence="6" id="KW-0808">Transferase</keyword>
<evidence type="ECO:0000256" key="20">
    <source>
        <dbReference type="SAM" id="SignalP"/>
    </source>
</evidence>
<dbReference type="EC" id="2.7.11.1" evidence="2"/>
<keyword evidence="15" id="KW-0675">Receptor</keyword>
<dbReference type="SMART" id="SM00220">
    <property type="entry name" value="S_TKc"/>
    <property type="match status" value="1"/>
</dbReference>
<dbReference type="PROSITE" id="PS50011">
    <property type="entry name" value="PROTEIN_KINASE_DOM"/>
    <property type="match status" value="1"/>
</dbReference>
<evidence type="ECO:0000256" key="1">
    <source>
        <dbReference type="ARBA" id="ARBA00004167"/>
    </source>
</evidence>
<dbReference type="SUPFAM" id="SSF56112">
    <property type="entry name" value="Protein kinase-like (PK-like)"/>
    <property type="match status" value="1"/>
</dbReference>
<feature type="binding site" evidence="18">
    <location>
        <position position="620"/>
    </location>
    <ligand>
        <name>ATP</name>
        <dbReference type="ChEBI" id="CHEBI:30616"/>
    </ligand>
</feature>
<dbReference type="GO" id="GO:0005524">
    <property type="term" value="F:ATP binding"/>
    <property type="evidence" value="ECO:0007669"/>
    <property type="project" value="UniProtKB-UniRule"/>
</dbReference>
<dbReference type="FunFam" id="1.10.510.10:FF:000146">
    <property type="entry name" value="LRR receptor-like serine/threonine-protein kinase IOS1"/>
    <property type="match status" value="1"/>
</dbReference>
<dbReference type="FunFam" id="3.80.10.10:FF:000129">
    <property type="entry name" value="Leucine-rich repeat receptor-like kinase"/>
    <property type="match status" value="1"/>
</dbReference>
<keyword evidence="13 19" id="KW-1133">Transmembrane helix</keyword>
<dbReference type="Pfam" id="PF07714">
    <property type="entry name" value="PK_Tyr_Ser-Thr"/>
    <property type="match status" value="1"/>
</dbReference>
<keyword evidence="5" id="KW-0433">Leucine-rich repeat</keyword>
<evidence type="ECO:0000256" key="3">
    <source>
        <dbReference type="ARBA" id="ARBA00022527"/>
    </source>
</evidence>
<dbReference type="InterPro" id="IPR032675">
    <property type="entry name" value="LRR_dom_sf"/>
</dbReference>
<dbReference type="InterPro" id="IPR001245">
    <property type="entry name" value="Ser-Thr/Tyr_kinase_cat_dom"/>
</dbReference>
<feature type="signal peptide" evidence="20">
    <location>
        <begin position="1"/>
        <end position="27"/>
    </location>
</feature>
<keyword evidence="7 19" id="KW-0812">Transmembrane</keyword>
<dbReference type="ExpressionAtlas" id="A0A5S9XE71">
    <property type="expression patterns" value="baseline and differential"/>
</dbReference>
<dbReference type="Gene3D" id="3.30.200.20">
    <property type="entry name" value="Phosphorylase Kinase, domain 1"/>
    <property type="match status" value="1"/>
</dbReference>
<dbReference type="Pfam" id="PF12819">
    <property type="entry name" value="Malectin_like"/>
    <property type="match status" value="1"/>
</dbReference>
<evidence type="ECO:0000256" key="4">
    <source>
        <dbReference type="ARBA" id="ARBA00022553"/>
    </source>
</evidence>
<keyword evidence="8 20" id="KW-0732">Signal</keyword>
<dbReference type="InterPro" id="IPR001611">
    <property type="entry name" value="Leu-rich_rpt"/>
</dbReference>
<evidence type="ECO:0000259" key="21">
    <source>
        <dbReference type="PROSITE" id="PS50011"/>
    </source>
</evidence>
<name>A0A5S9XE71_ARATH</name>
<evidence type="ECO:0000256" key="11">
    <source>
        <dbReference type="ARBA" id="ARBA00022777"/>
    </source>
</evidence>
<dbReference type="PROSITE" id="PS00108">
    <property type="entry name" value="PROTEIN_KINASE_ST"/>
    <property type="match status" value="1"/>
</dbReference>
<dbReference type="AlphaFoldDB" id="A0A5S9XE71"/>
<evidence type="ECO:0000256" key="7">
    <source>
        <dbReference type="ARBA" id="ARBA00022692"/>
    </source>
</evidence>
<evidence type="ECO:0000256" key="2">
    <source>
        <dbReference type="ARBA" id="ARBA00012513"/>
    </source>
</evidence>